<dbReference type="InterPro" id="IPR010730">
    <property type="entry name" value="HET"/>
</dbReference>
<protein>
    <recommendedName>
        <fullName evidence="1">Heterokaryon incompatibility domain-containing protein</fullName>
    </recommendedName>
</protein>
<gene>
    <name evidence="2" type="ORF">ABVK25_003468</name>
</gene>
<dbReference type="Proteomes" id="UP001590951">
    <property type="component" value="Unassembled WGS sequence"/>
</dbReference>
<evidence type="ECO:0000259" key="1">
    <source>
        <dbReference type="Pfam" id="PF06985"/>
    </source>
</evidence>
<evidence type="ECO:0000313" key="3">
    <source>
        <dbReference type="Proteomes" id="UP001590951"/>
    </source>
</evidence>
<keyword evidence="3" id="KW-1185">Reference proteome</keyword>
<dbReference type="EMBL" id="JBHFEH010000008">
    <property type="protein sequence ID" value="KAL2056445.1"/>
    <property type="molecule type" value="Genomic_DNA"/>
</dbReference>
<comment type="caution">
    <text evidence="2">The sequence shown here is derived from an EMBL/GenBank/DDBJ whole genome shotgun (WGS) entry which is preliminary data.</text>
</comment>
<organism evidence="2 3">
    <name type="scientific">Lepraria finkii</name>
    <dbReference type="NCBI Taxonomy" id="1340010"/>
    <lineage>
        <taxon>Eukaryota</taxon>
        <taxon>Fungi</taxon>
        <taxon>Dikarya</taxon>
        <taxon>Ascomycota</taxon>
        <taxon>Pezizomycotina</taxon>
        <taxon>Lecanoromycetes</taxon>
        <taxon>OSLEUM clade</taxon>
        <taxon>Lecanoromycetidae</taxon>
        <taxon>Lecanorales</taxon>
        <taxon>Lecanorineae</taxon>
        <taxon>Stereocaulaceae</taxon>
        <taxon>Lepraria</taxon>
    </lineage>
</organism>
<feature type="domain" description="Heterokaryon incompatibility" evidence="1">
    <location>
        <begin position="250"/>
        <end position="388"/>
    </location>
</feature>
<name>A0ABR4BFK5_9LECA</name>
<sequence>MDALLLCLVCRRRGPTASKCLNAPPGRELNWFISEARESLRFDNISESSHSLCRRCKKLDLPAWLREDPPIQVDRDLKKLPGDRRVFRQLGRVDTIVLKYNCPLCRCLFGLIPFPSKLNQKVILVLSWSMYRLEASISMDTSERRTTSKYISAILDPTETGLEVEDLSSTRGDGLCAVMHGPDGFSKPLSAVEIDPDCIDYMSIRRWLRDCDILHSSTCQPRISTDLHKICLIDARSRRLITYSSRTSEYLALTYVWGKGDQHVLGAGTPGTLLGELPRTIEDAIAFTEDLGKRYLWVDLVCIDQSNEAKKSEQISIMSAIYQGAYATIVAFSGASAEASLPRVRSNGTPYRQLKCSIDGISLLGFGPTLSQLVWELPWGCRAWTFQEAVLSPKTIYISKYHVYMECNALTYCETLDDSRSPIHQAPHTTEYFKGENYLQQVNTGVLRSPLTANVNLENNALRLYSLYVTLYSRRELTKQSDAQHAFSGILQALQTASYKEGFTWALPHQDINWALLWEPMSGAQRSERFPTWSWLSWRGDVVPGQPTVDGLQEPHRYTFDLTTWKSSTSGDSGQKIFAKSYDDMEAEDQESFIDDPLAETLPAGDGGRITQLQKPDFEARDLALCIESFVLTFDPSCWTARGISISNDYHFFQMRVDSVDISIRVIATSELCDRSGRQGKKTFLLLSRNVRGDGDEQQMWVYSYLLLLGPIDDGIFERRCALRLKIPQDGLRVLKSLNLTRRQILLV</sequence>
<evidence type="ECO:0000313" key="2">
    <source>
        <dbReference type="EMBL" id="KAL2056445.1"/>
    </source>
</evidence>
<reference evidence="2 3" key="1">
    <citation type="submission" date="2024-09" db="EMBL/GenBank/DDBJ databases">
        <title>Rethinking Asexuality: The Enigmatic Case of Functional Sexual Genes in Lepraria (Stereocaulaceae).</title>
        <authorList>
            <person name="Doellman M."/>
            <person name="Sun Y."/>
            <person name="Barcenas-Pena A."/>
            <person name="Lumbsch H.T."/>
            <person name="Grewe F."/>
        </authorList>
    </citation>
    <scope>NUCLEOTIDE SEQUENCE [LARGE SCALE GENOMIC DNA]</scope>
    <source>
        <strain evidence="2 3">Grewe 0041</strain>
    </source>
</reference>
<dbReference type="PANTHER" id="PTHR33112:SF12">
    <property type="entry name" value="HETEROKARYON INCOMPATIBILITY DOMAIN-CONTAINING PROTEIN"/>
    <property type="match status" value="1"/>
</dbReference>
<dbReference type="Pfam" id="PF06985">
    <property type="entry name" value="HET"/>
    <property type="match status" value="1"/>
</dbReference>
<dbReference type="PANTHER" id="PTHR33112">
    <property type="entry name" value="DOMAIN PROTEIN, PUTATIVE-RELATED"/>
    <property type="match status" value="1"/>
</dbReference>
<accession>A0ABR4BFK5</accession>
<proteinExistence type="predicted"/>